<dbReference type="AlphaFoldDB" id="X1NS35"/>
<sequence length="87" mass="10116">VSICQVNSSDTNIERVIAYVDGFNLYFGLKSRGWSRYYWLNIQLLAQNLLKPNQRLLVTKYFTARIAGPPDKQERQSTYIEALETLN</sequence>
<reference evidence="1" key="1">
    <citation type="journal article" date="2014" name="Front. Microbiol.">
        <title>High frequency of phylogenetically diverse reductive dehalogenase-homologous genes in deep subseafloor sedimentary metagenomes.</title>
        <authorList>
            <person name="Kawai M."/>
            <person name="Futagami T."/>
            <person name="Toyoda A."/>
            <person name="Takaki Y."/>
            <person name="Nishi S."/>
            <person name="Hori S."/>
            <person name="Arai W."/>
            <person name="Tsubouchi T."/>
            <person name="Morono Y."/>
            <person name="Uchiyama I."/>
            <person name="Ito T."/>
            <person name="Fujiyama A."/>
            <person name="Inagaki F."/>
            <person name="Takami H."/>
        </authorList>
    </citation>
    <scope>NUCLEOTIDE SEQUENCE</scope>
    <source>
        <strain evidence="1">Expedition CK06-06</strain>
    </source>
</reference>
<dbReference type="Gene3D" id="3.40.50.1010">
    <property type="entry name" value="5'-nuclease"/>
    <property type="match status" value="1"/>
</dbReference>
<comment type="caution">
    <text evidence="1">The sequence shown here is derived from an EMBL/GenBank/DDBJ whole genome shotgun (WGS) entry which is preliminary data.</text>
</comment>
<protein>
    <recommendedName>
        <fullName evidence="2">NYN domain-containing protein</fullName>
    </recommendedName>
</protein>
<name>X1NS35_9ZZZZ</name>
<proteinExistence type="predicted"/>
<gene>
    <name evidence="1" type="ORF">S06H3_24954</name>
</gene>
<feature type="non-terminal residue" evidence="1">
    <location>
        <position position="87"/>
    </location>
</feature>
<dbReference type="EMBL" id="BARV01014130">
    <property type="protein sequence ID" value="GAI29605.1"/>
    <property type="molecule type" value="Genomic_DNA"/>
</dbReference>
<evidence type="ECO:0008006" key="2">
    <source>
        <dbReference type="Google" id="ProtNLM"/>
    </source>
</evidence>
<evidence type="ECO:0000313" key="1">
    <source>
        <dbReference type="EMBL" id="GAI29605.1"/>
    </source>
</evidence>
<feature type="non-terminal residue" evidence="1">
    <location>
        <position position="1"/>
    </location>
</feature>
<dbReference type="CDD" id="cd18722">
    <property type="entry name" value="PIN_NicB-like"/>
    <property type="match status" value="1"/>
</dbReference>
<accession>X1NS35</accession>
<organism evidence="1">
    <name type="scientific">marine sediment metagenome</name>
    <dbReference type="NCBI Taxonomy" id="412755"/>
    <lineage>
        <taxon>unclassified sequences</taxon>
        <taxon>metagenomes</taxon>
        <taxon>ecological metagenomes</taxon>
    </lineage>
</organism>